<dbReference type="NCBIfam" id="TIGR01730">
    <property type="entry name" value="RND_mfp"/>
    <property type="match status" value="1"/>
</dbReference>
<dbReference type="Pfam" id="PF25917">
    <property type="entry name" value="BSH_RND"/>
    <property type="match status" value="1"/>
</dbReference>
<evidence type="ECO:0000259" key="5">
    <source>
        <dbReference type="Pfam" id="PF25917"/>
    </source>
</evidence>
<accession>G8R1V2</accession>
<dbReference type="RefSeq" id="WP_014202234.1">
    <property type="nucleotide sequence ID" value="NC_016599.1"/>
</dbReference>
<dbReference type="STRING" id="926562.Oweho_1899"/>
<feature type="region of interest" description="Disordered" evidence="4">
    <location>
        <begin position="408"/>
        <end position="427"/>
    </location>
</feature>
<dbReference type="SUPFAM" id="SSF111369">
    <property type="entry name" value="HlyD-like secretion proteins"/>
    <property type="match status" value="1"/>
</dbReference>
<dbReference type="InterPro" id="IPR058625">
    <property type="entry name" value="MdtA-like_BSH"/>
</dbReference>
<dbReference type="Pfam" id="PF25967">
    <property type="entry name" value="RND-MFP_C"/>
    <property type="match status" value="1"/>
</dbReference>
<dbReference type="Proteomes" id="UP000005631">
    <property type="component" value="Chromosome"/>
</dbReference>
<dbReference type="InterPro" id="IPR006143">
    <property type="entry name" value="RND_pump_MFP"/>
</dbReference>
<dbReference type="PATRIC" id="fig|926562.3.peg.1905"/>
<comment type="similarity">
    <text evidence="2">Belongs to the membrane fusion protein (MFP) (TC 8.A.1) family.</text>
</comment>
<dbReference type="KEGG" id="oho:Oweho_1899"/>
<dbReference type="GO" id="GO:1990281">
    <property type="term" value="C:efflux pump complex"/>
    <property type="evidence" value="ECO:0007669"/>
    <property type="project" value="TreeGrafter"/>
</dbReference>
<keyword evidence="3" id="KW-0813">Transport</keyword>
<dbReference type="Gene3D" id="2.40.50.100">
    <property type="match status" value="1"/>
</dbReference>
<feature type="compositionally biased region" description="Basic and acidic residues" evidence="4">
    <location>
        <begin position="411"/>
        <end position="427"/>
    </location>
</feature>
<dbReference type="AlphaFoldDB" id="G8R1V2"/>
<dbReference type="eggNOG" id="COG0845">
    <property type="taxonomic scope" value="Bacteria"/>
</dbReference>
<dbReference type="Gene3D" id="2.40.30.170">
    <property type="match status" value="1"/>
</dbReference>
<dbReference type="InterPro" id="IPR058636">
    <property type="entry name" value="Beta-barrel_YknX"/>
</dbReference>
<comment type="subcellular location">
    <subcellularLocation>
        <location evidence="1">Cell envelope</location>
    </subcellularLocation>
</comment>
<evidence type="ECO:0000313" key="9">
    <source>
        <dbReference type="Proteomes" id="UP000005631"/>
    </source>
</evidence>
<name>G8R1V2_OWEHD</name>
<dbReference type="Gene3D" id="2.40.420.20">
    <property type="match status" value="1"/>
</dbReference>
<dbReference type="OrthoDB" id="9809068at2"/>
<evidence type="ECO:0000256" key="1">
    <source>
        <dbReference type="ARBA" id="ARBA00004196"/>
    </source>
</evidence>
<proteinExistence type="inferred from homology"/>
<evidence type="ECO:0000256" key="4">
    <source>
        <dbReference type="SAM" id="MobiDB-lite"/>
    </source>
</evidence>
<sequence>MSKRLRYGLIIGAVILVIALVVAKKKGAIGSSDATEVTIGKVEKLTLEETVIASGKIQPEVEVKLSPEVSGEIIELPIEEGQDVKKGDLVVRINPDIYQSAVNRAKAALNSSKAALASSKAQQVEAKNIFDRNDKLYKQKVISDAEYDAAKRGYDVANLNVESAQFQQQSAEATYREALDNLQRTTIYAPQDGTVSMLNVEIGERVVGTAQMAGTEIARIANLENMEVLVEVNENDIIRVSMGDTAIVEVDAYLDKEFVGVVTEIANSAQLTGVSADQVTNFEVKVRVLKESYEGMLKEGEKSPFRPGMTASVEIKTEKKKDVIAVPIESVTTRSDTSTKAKSYKIGREDTESKEDYEVVFLYADGKAKLQVVSTGIQDDENIEVLSGLEDGQQVITGPYSLVSKQLVNGDKVEEKDSKKEEKSKDK</sequence>
<dbReference type="EMBL" id="CP003156">
    <property type="protein sequence ID" value="AEV32878.1"/>
    <property type="molecule type" value="Genomic_DNA"/>
</dbReference>
<dbReference type="InterPro" id="IPR058627">
    <property type="entry name" value="MdtA-like_C"/>
</dbReference>
<feature type="domain" description="Multidrug resistance protein MdtA-like C-terminal permuted SH3" evidence="6">
    <location>
        <begin position="358"/>
        <end position="398"/>
    </location>
</feature>
<organism evidence="8 9">
    <name type="scientific">Owenweeksia hongkongensis (strain DSM 17368 / CIP 108786 / JCM 12287 / NRRL B-23963 / UST20020801)</name>
    <dbReference type="NCBI Taxonomy" id="926562"/>
    <lineage>
        <taxon>Bacteria</taxon>
        <taxon>Pseudomonadati</taxon>
        <taxon>Bacteroidota</taxon>
        <taxon>Flavobacteriia</taxon>
        <taxon>Flavobacteriales</taxon>
        <taxon>Owenweeksiaceae</taxon>
        <taxon>Owenweeksia</taxon>
    </lineage>
</organism>
<evidence type="ECO:0000259" key="7">
    <source>
        <dbReference type="Pfam" id="PF25990"/>
    </source>
</evidence>
<keyword evidence="9" id="KW-1185">Reference proteome</keyword>
<reference evidence="8 9" key="1">
    <citation type="journal article" date="2012" name="Stand. Genomic Sci.">
        <title>Genome sequence of the orange-pigmented seawater bacterium Owenweeksia hongkongensis type strain (UST20020801(T)).</title>
        <authorList>
            <person name="Riedel T."/>
            <person name="Held B."/>
            <person name="Nolan M."/>
            <person name="Lucas S."/>
            <person name="Lapidus A."/>
            <person name="Tice H."/>
            <person name="Del Rio T.G."/>
            <person name="Cheng J.F."/>
            <person name="Han C."/>
            <person name="Tapia R."/>
            <person name="Goodwin L.A."/>
            <person name="Pitluck S."/>
            <person name="Liolios K."/>
            <person name="Mavromatis K."/>
            <person name="Pagani I."/>
            <person name="Ivanova N."/>
            <person name="Mikhailova N."/>
            <person name="Pati A."/>
            <person name="Chen A."/>
            <person name="Palaniappan K."/>
            <person name="Rohde M."/>
            <person name="Tindall B.J."/>
            <person name="Detter J.C."/>
            <person name="Goker M."/>
            <person name="Woyke T."/>
            <person name="Bristow J."/>
            <person name="Eisen J.A."/>
            <person name="Markowitz V."/>
            <person name="Hugenholtz P."/>
            <person name="Klenk H.P."/>
            <person name="Kyrpides N.C."/>
        </authorList>
    </citation>
    <scope>NUCLEOTIDE SEQUENCE</scope>
    <source>
        <strain evidence="9">DSM 17368 / JCM 12287 / NRRL B-23963</strain>
    </source>
</reference>
<feature type="domain" description="Multidrug resistance protein MdtA-like barrel-sandwich hybrid" evidence="5">
    <location>
        <begin position="63"/>
        <end position="208"/>
    </location>
</feature>
<evidence type="ECO:0000259" key="6">
    <source>
        <dbReference type="Pfam" id="PF25967"/>
    </source>
</evidence>
<dbReference type="HOGENOM" id="CLU_018816_14_1_10"/>
<evidence type="ECO:0000256" key="3">
    <source>
        <dbReference type="ARBA" id="ARBA00022448"/>
    </source>
</evidence>
<dbReference type="PANTHER" id="PTHR30469:SF33">
    <property type="entry name" value="SLR1207 PROTEIN"/>
    <property type="match status" value="1"/>
</dbReference>
<dbReference type="PANTHER" id="PTHR30469">
    <property type="entry name" value="MULTIDRUG RESISTANCE PROTEIN MDTA"/>
    <property type="match status" value="1"/>
</dbReference>
<dbReference type="Pfam" id="PF25990">
    <property type="entry name" value="Beta-barrel_YknX"/>
    <property type="match status" value="1"/>
</dbReference>
<evidence type="ECO:0000313" key="8">
    <source>
        <dbReference type="EMBL" id="AEV32878.1"/>
    </source>
</evidence>
<gene>
    <name evidence="8" type="ordered locus">Oweho_1899</name>
</gene>
<protein>
    <submittedName>
        <fullName evidence="8">RND family efflux transporter, MFP subunit</fullName>
    </submittedName>
</protein>
<dbReference type="GO" id="GO:0015562">
    <property type="term" value="F:efflux transmembrane transporter activity"/>
    <property type="evidence" value="ECO:0007669"/>
    <property type="project" value="TreeGrafter"/>
</dbReference>
<evidence type="ECO:0000256" key="2">
    <source>
        <dbReference type="ARBA" id="ARBA00009477"/>
    </source>
</evidence>
<feature type="domain" description="YknX-like beta-barrel" evidence="7">
    <location>
        <begin position="227"/>
        <end position="300"/>
    </location>
</feature>
<dbReference type="Gene3D" id="1.10.287.470">
    <property type="entry name" value="Helix hairpin bin"/>
    <property type="match status" value="1"/>
</dbReference>